<proteinExistence type="inferred from homology"/>
<keyword evidence="2" id="KW-0378">Hydrolase</keyword>
<evidence type="ECO:0000256" key="1">
    <source>
        <dbReference type="ARBA" id="ARBA00006336"/>
    </source>
</evidence>
<name>A0A8H3GBJ3_9LECA</name>
<dbReference type="EMBL" id="CAJPDT010000107">
    <property type="protein sequence ID" value="CAF9938282.1"/>
    <property type="molecule type" value="Genomic_DNA"/>
</dbReference>
<evidence type="ECO:0000313" key="6">
    <source>
        <dbReference type="Proteomes" id="UP000664534"/>
    </source>
</evidence>
<sequence>MTKQSGKSFRSFLGVEPSKPSTKDSVLVIIDAQNEYDHGLLAISDVKSSRAVIGDVLKKYRDASGDVVHVRHCTPDGAPLFTPKTELAEEFEELTTGAGAKEKVVLKQHPSSFTGTDLGEHLDGLGKKKIVLAGYMAHVCISNTSRAGAELGYDVSVLADAIGDRDIPGASAKQLVDTTLAELGDVSATVIHSGDL</sequence>
<reference evidence="5" key="1">
    <citation type="submission" date="2021-03" db="EMBL/GenBank/DDBJ databases">
        <authorList>
            <person name="Tagirdzhanova G."/>
        </authorList>
    </citation>
    <scope>NUCLEOTIDE SEQUENCE</scope>
</reference>
<dbReference type="Pfam" id="PF00857">
    <property type="entry name" value="Isochorismatase"/>
    <property type="match status" value="1"/>
</dbReference>
<comment type="similarity">
    <text evidence="1">Belongs to the isochorismatase family.</text>
</comment>
<evidence type="ECO:0000259" key="4">
    <source>
        <dbReference type="Pfam" id="PF00857"/>
    </source>
</evidence>
<dbReference type="InterPro" id="IPR000868">
    <property type="entry name" value="Isochorismatase-like_dom"/>
</dbReference>
<accession>A0A8H3GBJ3</accession>
<feature type="region of interest" description="Disordered" evidence="3">
    <location>
        <begin position="1"/>
        <end position="20"/>
    </location>
</feature>
<evidence type="ECO:0000256" key="3">
    <source>
        <dbReference type="SAM" id="MobiDB-lite"/>
    </source>
</evidence>
<gene>
    <name evidence="5" type="ORF">IMSHALPRED_000744</name>
</gene>
<dbReference type="Proteomes" id="UP000664534">
    <property type="component" value="Unassembled WGS sequence"/>
</dbReference>
<evidence type="ECO:0000256" key="2">
    <source>
        <dbReference type="ARBA" id="ARBA00022801"/>
    </source>
</evidence>
<dbReference type="GO" id="GO:0016787">
    <property type="term" value="F:hydrolase activity"/>
    <property type="evidence" value="ECO:0007669"/>
    <property type="project" value="UniProtKB-KW"/>
</dbReference>
<dbReference type="InterPro" id="IPR050272">
    <property type="entry name" value="Isochorismatase-like_hydrls"/>
</dbReference>
<dbReference type="OrthoDB" id="245563at2759"/>
<dbReference type="Gene3D" id="3.40.50.850">
    <property type="entry name" value="Isochorismatase-like"/>
    <property type="match status" value="1"/>
</dbReference>
<evidence type="ECO:0000313" key="5">
    <source>
        <dbReference type="EMBL" id="CAF9938282.1"/>
    </source>
</evidence>
<dbReference type="SUPFAM" id="SSF52499">
    <property type="entry name" value="Isochorismatase-like hydrolases"/>
    <property type="match status" value="1"/>
</dbReference>
<protein>
    <recommendedName>
        <fullName evidence="4">Isochorismatase-like domain-containing protein</fullName>
    </recommendedName>
</protein>
<keyword evidence="6" id="KW-1185">Reference proteome</keyword>
<dbReference type="PANTHER" id="PTHR43540:SF15">
    <property type="entry name" value="BLR5631 PROTEIN"/>
    <property type="match status" value="1"/>
</dbReference>
<comment type="caution">
    <text evidence="5">The sequence shown here is derived from an EMBL/GenBank/DDBJ whole genome shotgun (WGS) entry which is preliminary data.</text>
</comment>
<feature type="domain" description="Isochorismatase-like" evidence="4">
    <location>
        <begin position="25"/>
        <end position="166"/>
    </location>
</feature>
<dbReference type="PANTHER" id="PTHR43540">
    <property type="entry name" value="PEROXYUREIDOACRYLATE/UREIDOACRYLATE AMIDOHYDROLASE-RELATED"/>
    <property type="match status" value="1"/>
</dbReference>
<dbReference type="AlphaFoldDB" id="A0A8H3GBJ3"/>
<dbReference type="InterPro" id="IPR036380">
    <property type="entry name" value="Isochorismatase-like_sf"/>
</dbReference>
<organism evidence="5 6">
    <name type="scientific">Imshaugia aleurites</name>
    <dbReference type="NCBI Taxonomy" id="172621"/>
    <lineage>
        <taxon>Eukaryota</taxon>
        <taxon>Fungi</taxon>
        <taxon>Dikarya</taxon>
        <taxon>Ascomycota</taxon>
        <taxon>Pezizomycotina</taxon>
        <taxon>Lecanoromycetes</taxon>
        <taxon>OSLEUM clade</taxon>
        <taxon>Lecanoromycetidae</taxon>
        <taxon>Lecanorales</taxon>
        <taxon>Lecanorineae</taxon>
        <taxon>Parmeliaceae</taxon>
        <taxon>Imshaugia</taxon>
    </lineage>
</organism>